<dbReference type="AlphaFoldDB" id="A0A8J4T6H4"/>
<evidence type="ECO:0000313" key="1">
    <source>
        <dbReference type="EMBL" id="KAF5890261.1"/>
    </source>
</evidence>
<protein>
    <submittedName>
        <fullName evidence="1">Dihydroorotase</fullName>
    </submittedName>
</protein>
<reference evidence="1" key="1">
    <citation type="submission" date="2020-07" db="EMBL/GenBank/DDBJ databases">
        <title>Clarias magur genome sequencing, assembly and annotation.</title>
        <authorList>
            <person name="Kushwaha B."/>
            <person name="Kumar R."/>
            <person name="Das P."/>
            <person name="Joshi C.G."/>
            <person name="Kumar D."/>
            <person name="Nagpure N.S."/>
            <person name="Pandey M."/>
            <person name="Agarwal S."/>
            <person name="Srivastava S."/>
            <person name="Singh M."/>
            <person name="Sahoo L."/>
            <person name="Jayasankar P."/>
            <person name="Meher P.K."/>
            <person name="Koringa P.G."/>
            <person name="Iquebal M.A."/>
            <person name="Das S.P."/>
            <person name="Bit A."/>
            <person name="Patnaik S."/>
            <person name="Patel N."/>
            <person name="Shah T.M."/>
            <person name="Hinsu A."/>
            <person name="Jena J.K."/>
        </authorList>
    </citation>
    <scope>NUCLEOTIDE SEQUENCE</scope>
    <source>
        <strain evidence="1">CIFAMagur01</strain>
        <tissue evidence="1">Testis</tissue>
    </source>
</reference>
<sequence length="51" mass="5251">IIGGVVWPAVDAASSPWSDFFPKSDGATAQNGVTDLVDSKPLLSHLSIGLL</sequence>
<accession>A0A8J4T6H4</accession>
<proteinExistence type="predicted"/>
<feature type="non-terminal residue" evidence="1">
    <location>
        <position position="1"/>
    </location>
</feature>
<dbReference type="Proteomes" id="UP000727407">
    <property type="component" value="Unassembled WGS sequence"/>
</dbReference>
<gene>
    <name evidence="1" type="primary">pyrC</name>
    <name evidence="1" type="ORF">DAT39_020032</name>
</gene>
<name>A0A8J4T6H4_CLAMG</name>
<evidence type="ECO:0000313" key="2">
    <source>
        <dbReference type="Proteomes" id="UP000727407"/>
    </source>
</evidence>
<comment type="caution">
    <text evidence="1">The sequence shown here is derived from an EMBL/GenBank/DDBJ whole genome shotgun (WGS) entry which is preliminary data.</text>
</comment>
<keyword evidence="2" id="KW-1185">Reference proteome</keyword>
<dbReference type="EMBL" id="QNUK01000704">
    <property type="protein sequence ID" value="KAF5890261.1"/>
    <property type="molecule type" value="Genomic_DNA"/>
</dbReference>
<organism evidence="1 2">
    <name type="scientific">Clarias magur</name>
    <name type="common">Asian catfish</name>
    <name type="synonym">Macropteronotus magur</name>
    <dbReference type="NCBI Taxonomy" id="1594786"/>
    <lineage>
        <taxon>Eukaryota</taxon>
        <taxon>Metazoa</taxon>
        <taxon>Chordata</taxon>
        <taxon>Craniata</taxon>
        <taxon>Vertebrata</taxon>
        <taxon>Euteleostomi</taxon>
        <taxon>Actinopterygii</taxon>
        <taxon>Neopterygii</taxon>
        <taxon>Teleostei</taxon>
        <taxon>Ostariophysi</taxon>
        <taxon>Siluriformes</taxon>
        <taxon>Clariidae</taxon>
        <taxon>Clarias</taxon>
    </lineage>
</organism>